<dbReference type="InterPro" id="IPR031432">
    <property type="entry name" value="MGP1"/>
</dbReference>
<organism evidence="2 3">
    <name type="scientific">Cinchona calisaya</name>
    <dbReference type="NCBI Taxonomy" id="153742"/>
    <lineage>
        <taxon>Eukaryota</taxon>
        <taxon>Viridiplantae</taxon>
        <taxon>Streptophyta</taxon>
        <taxon>Embryophyta</taxon>
        <taxon>Tracheophyta</taxon>
        <taxon>Spermatophyta</taxon>
        <taxon>Magnoliopsida</taxon>
        <taxon>eudicotyledons</taxon>
        <taxon>Gunneridae</taxon>
        <taxon>Pentapetalae</taxon>
        <taxon>asterids</taxon>
        <taxon>lamiids</taxon>
        <taxon>Gentianales</taxon>
        <taxon>Rubiaceae</taxon>
        <taxon>Cinchonoideae</taxon>
        <taxon>Cinchoneae</taxon>
        <taxon>Cinchona</taxon>
    </lineage>
</organism>
<dbReference type="EMBL" id="JBJUIK010000011">
    <property type="protein sequence ID" value="KAL3513996.1"/>
    <property type="molecule type" value="Genomic_DNA"/>
</dbReference>
<protein>
    <submittedName>
        <fullName evidence="2">Uncharacterized protein</fullName>
    </submittedName>
</protein>
<dbReference type="PANTHER" id="PTHR36013">
    <property type="entry name" value="ATP SYNTHASE 24 KDA SUBUNIT, MITOCHONDRIAL-RELATED"/>
    <property type="match status" value="1"/>
</dbReference>
<dbReference type="Proteomes" id="UP001630127">
    <property type="component" value="Unassembled WGS sequence"/>
</dbReference>
<accession>A0ABD2Z3D4</accession>
<comment type="caution">
    <text evidence="2">The sequence shown here is derived from an EMBL/GenBank/DDBJ whole genome shotgun (WGS) entry which is preliminary data.</text>
</comment>
<dbReference type="Pfam" id="PF15704">
    <property type="entry name" value="Mt_ATP_synt"/>
    <property type="match status" value="1"/>
</dbReference>
<evidence type="ECO:0000256" key="1">
    <source>
        <dbReference type="SAM" id="MobiDB-lite"/>
    </source>
</evidence>
<keyword evidence="3" id="KW-1185">Reference proteome</keyword>
<gene>
    <name evidence="2" type="ORF">ACH5RR_026713</name>
</gene>
<name>A0ABD2Z3D4_9GENT</name>
<evidence type="ECO:0000313" key="3">
    <source>
        <dbReference type="Proteomes" id="UP001630127"/>
    </source>
</evidence>
<dbReference type="AlphaFoldDB" id="A0ABD2Z3D4"/>
<dbReference type="PANTHER" id="PTHR36013:SF2">
    <property type="entry name" value="ATP SYNTHASE 24 KDA SUBUNIT, MITOCHONDRIAL-RELATED"/>
    <property type="match status" value="1"/>
</dbReference>
<sequence length="115" mass="12314">MTQFINSSSEALLSSLTLAGGGLGDDLGAGSMMMDTLDKNIFLEVKKKFETAIGILRKEKTTIDLEDPAAVVEYAKVMNTADHSQNLKESNALLTAEHETSRCSDIPFDAAGDSD</sequence>
<reference evidence="2 3" key="1">
    <citation type="submission" date="2024-11" db="EMBL/GenBank/DDBJ databases">
        <title>A near-complete genome assembly of Cinchona calisaya.</title>
        <authorList>
            <person name="Lian D.C."/>
            <person name="Zhao X.W."/>
            <person name="Wei L."/>
        </authorList>
    </citation>
    <scope>NUCLEOTIDE SEQUENCE [LARGE SCALE GENOMIC DNA]</scope>
    <source>
        <tissue evidence="2">Nenye</tissue>
    </source>
</reference>
<evidence type="ECO:0000313" key="2">
    <source>
        <dbReference type="EMBL" id="KAL3513996.1"/>
    </source>
</evidence>
<proteinExistence type="predicted"/>
<feature type="region of interest" description="Disordered" evidence="1">
    <location>
        <begin position="89"/>
        <end position="115"/>
    </location>
</feature>